<dbReference type="Pfam" id="PF13445">
    <property type="entry name" value="zf-RING_UBOX"/>
    <property type="match status" value="1"/>
</dbReference>
<dbReference type="PROSITE" id="PS50234">
    <property type="entry name" value="VWFA"/>
    <property type="match status" value="1"/>
</dbReference>
<dbReference type="InterPro" id="IPR027370">
    <property type="entry name" value="Znf-RING_euk"/>
</dbReference>
<organism evidence="6">
    <name type="scientific">viral metagenome</name>
    <dbReference type="NCBI Taxonomy" id="1070528"/>
    <lineage>
        <taxon>unclassified sequences</taxon>
        <taxon>metagenomes</taxon>
        <taxon>organismal metagenomes</taxon>
    </lineage>
</organism>
<dbReference type="PANTHER" id="PTHR10579">
    <property type="entry name" value="CALCIUM-ACTIVATED CHLORIDE CHANNEL REGULATOR"/>
    <property type="match status" value="1"/>
</dbReference>
<evidence type="ECO:0000256" key="1">
    <source>
        <dbReference type="ARBA" id="ARBA00022723"/>
    </source>
</evidence>
<dbReference type="InterPro" id="IPR051266">
    <property type="entry name" value="CLCR"/>
</dbReference>
<accession>A0A6C0ARB9</accession>
<dbReference type="GO" id="GO:0008270">
    <property type="term" value="F:zinc ion binding"/>
    <property type="evidence" value="ECO:0007669"/>
    <property type="project" value="UniProtKB-KW"/>
</dbReference>
<dbReference type="SMART" id="SM00184">
    <property type="entry name" value="RING"/>
    <property type="match status" value="1"/>
</dbReference>
<dbReference type="InterPro" id="IPR036465">
    <property type="entry name" value="vWFA_dom_sf"/>
</dbReference>
<dbReference type="Pfam" id="PF14623">
    <property type="entry name" value="Vint"/>
    <property type="match status" value="1"/>
</dbReference>
<dbReference type="EMBL" id="MN740760">
    <property type="protein sequence ID" value="QHS81851.1"/>
    <property type="molecule type" value="Genomic_DNA"/>
</dbReference>
<dbReference type="SUPFAM" id="SSF57850">
    <property type="entry name" value="RING/U-box"/>
    <property type="match status" value="1"/>
</dbReference>
<keyword evidence="3" id="KW-0862">Zinc</keyword>
<keyword evidence="2" id="KW-0863">Zinc-finger</keyword>
<dbReference type="InterPro" id="IPR013083">
    <property type="entry name" value="Znf_RING/FYVE/PHD"/>
</dbReference>
<evidence type="ECO:0000259" key="5">
    <source>
        <dbReference type="PROSITE" id="PS50234"/>
    </source>
</evidence>
<reference evidence="6" key="1">
    <citation type="journal article" date="2020" name="Nature">
        <title>Giant virus diversity and host interactions through global metagenomics.</title>
        <authorList>
            <person name="Schulz F."/>
            <person name="Roux S."/>
            <person name="Paez-Espino D."/>
            <person name="Jungbluth S."/>
            <person name="Walsh D.A."/>
            <person name="Denef V.J."/>
            <person name="McMahon K.D."/>
            <person name="Konstantinidis K.T."/>
            <person name="Eloe-Fadrosh E.A."/>
            <person name="Kyrpides N.C."/>
            <person name="Woyke T."/>
        </authorList>
    </citation>
    <scope>NUCLEOTIDE SEQUENCE</scope>
    <source>
        <strain evidence="6">GVMAG-S-1101164-72</strain>
    </source>
</reference>
<keyword evidence="1" id="KW-0479">Metal-binding</keyword>
<dbReference type="InterPro" id="IPR036844">
    <property type="entry name" value="Hint_dom_sf"/>
</dbReference>
<dbReference type="InterPro" id="IPR001841">
    <property type="entry name" value="Znf_RING"/>
</dbReference>
<dbReference type="SMART" id="SM00327">
    <property type="entry name" value="VWA"/>
    <property type="match status" value="1"/>
</dbReference>
<feature type="domain" description="VWFA" evidence="5">
    <location>
        <begin position="154"/>
        <end position="352"/>
    </location>
</feature>
<evidence type="ECO:0000256" key="3">
    <source>
        <dbReference type="ARBA" id="ARBA00022833"/>
    </source>
</evidence>
<dbReference type="CDD" id="cd16452">
    <property type="entry name" value="SP-RING-like"/>
    <property type="match status" value="1"/>
</dbReference>
<dbReference type="PANTHER" id="PTHR10579:SF43">
    <property type="entry name" value="ZINC FINGER (C3HC4-TYPE RING FINGER) FAMILY PROTEIN"/>
    <property type="match status" value="1"/>
</dbReference>
<proteinExistence type="predicted"/>
<evidence type="ECO:0008006" key="7">
    <source>
        <dbReference type="Google" id="ProtNLM"/>
    </source>
</evidence>
<evidence type="ECO:0000313" key="6">
    <source>
        <dbReference type="EMBL" id="QHS81851.1"/>
    </source>
</evidence>
<dbReference type="Gene3D" id="3.30.40.10">
    <property type="entry name" value="Zinc/RING finger domain, C3HC4 (zinc finger)"/>
    <property type="match status" value="1"/>
</dbReference>
<dbReference type="Gene3D" id="2.170.16.10">
    <property type="entry name" value="Hedgehog/Intein (Hint) domain"/>
    <property type="match status" value="1"/>
</dbReference>
<name>A0A6C0ARB9_9ZZZZ</name>
<dbReference type="InterPro" id="IPR002035">
    <property type="entry name" value="VWF_A"/>
</dbReference>
<feature type="domain" description="RING-type" evidence="4">
    <location>
        <begin position="9"/>
        <end position="53"/>
    </location>
</feature>
<dbReference type="SUPFAM" id="SSF53300">
    <property type="entry name" value="vWA-like"/>
    <property type="match status" value="1"/>
</dbReference>
<protein>
    <recommendedName>
        <fullName evidence="7">VWFA domain-containing protein</fullName>
    </recommendedName>
</protein>
<evidence type="ECO:0000259" key="4">
    <source>
        <dbReference type="PROSITE" id="PS50089"/>
    </source>
</evidence>
<dbReference type="PROSITE" id="PS50089">
    <property type="entry name" value="ZF_RING_2"/>
    <property type="match status" value="1"/>
</dbReference>
<dbReference type="AlphaFoldDB" id="A0A6C0ARB9"/>
<dbReference type="Pfam" id="PF13519">
    <property type="entry name" value="VWA_2"/>
    <property type="match status" value="1"/>
</dbReference>
<sequence length="732" mass="79533">MSSIDFTICPISLSVMKDPVSAPCGHTFDRESLMSLFATKTFWGSTTQCPTCRSSWPNSFNASSPTNYAIRDAIVAVSGAATVTTAPSSATVVATVASATTNATSSVTETKAEAFTSIKPLINSRTFVGKNGKTYLQIQAFVPPGTPLNSQGTDYIFSIDKSGSMDSPAWVKVDKGDIGITRLDLVKHVIRTIASMLTPADRIALVTFSESAQKVMDLTPITAPGLGKLNRVLDGIYANGCTHLYGGVEVAAKIASSDECVGRRIVGCIFTDGVPTEDIPPITGGRSTMPMIQERIKVANPWSFHAIGFSSDINSRLLEQLATWGNGRMLFVPSGDMVSTNGINLTAFEKTVVSLGSVVNYKIGGIDNELLVGPLAVGQRRNYVYEIPADATVSVPSDSFDLDSVALADCRQDLVSTLTIIADTIRITPYVSVQDLDRHLMTFHDRHSGSADPSVKAILRDVVSSTDGEGQLRIALQYLKPTDWGTHYLRAYRDHMLAGVCMNFKDPGLKIFETAEFQEFQRLGDEAFGKIPSPPVQRRGHVDMSTYNVSAVFNNAGGSCFEGSMPVLMANEFTKPIRDIRRGDQVYTPEGPASVIHAIEFNIVARSQPMSKLGSQILVTPWHPYRVASLNGQYSPWTFPADSVHYTDRAIQKVYNLVLERGHVIQSEQFQFVTLGHGFQEEPLKHGFFGTEACIQALSGQPGFDVGRPIYKNCVAIKNPHTGLITGWKDEI</sequence>
<evidence type="ECO:0000256" key="2">
    <source>
        <dbReference type="ARBA" id="ARBA00022771"/>
    </source>
</evidence>
<dbReference type="Gene3D" id="3.40.50.410">
    <property type="entry name" value="von Willebrand factor, type A domain"/>
    <property type="match status" value="1"/>
</dbReference>
<dbReference type="InterPro" id="IPR039510">
    <property type="entry name" value="Vint_dom"/>
</dbReference>
<dbReference type="SUPFAM" id="SSF51294">
    <property type="entry name" value="Hedgehog/intein (Hint) domain"/>
    <property type="match status" value="1"/>
</dbReference>